<dbReference type="InterPro" id="IPR001444">
    <property type="entry name" value="Flag_bb_rod_N"/>
</dbReference>
<name>A0A918U7J9_9NEIS</name>
<evidence type="ECO:0000256" key="4">
    <source>
        <dbReference type="ARBA" id="ARBA00038560"/>
    </source>
</evidence>
<feature type="domain" description="Flagellar basal-body/hook protein C-terminal" evidence="8">
    <location>
        <begin position="194"/>
        <end position="238"/>
    </location>
</feature>
<dbReference type="AlphaFoldDB" id="A0A918U7J9"/>
<gene>
    <name evidence="10" type="primary">lfgF</name>
    <name evidence="10" type="ORF">GCM10011289_04160</name>
</gene>
<keyword evidence="10" id="KW-0282">Flagellum</keyword>
<feature type="domain" description="Flagellar hook protein FlgE/F/G-like D1" evidence="9">
    <location>
        <begin position="81"/>
        <end position="143"/>
    </location>
</feature>
<comment type="subunit">
    <text evidence="4 6">The basal body constitutes a major portion of the flagellar organelle and consists of five rings (E,L,P,S, and M) mounted on a central rod. The rod consists of about 26 subunits of FlgG in the distal portion, and FlgB, FlgC and FlgF are thought to build up the proximal portion of the rod with about 6 subunits each.</text>
</comment>
<evidence type="ECO:0000313" key="10">
    <source>
        <dbReference type="EMBL" id="GGY04797.1"/>
    </source>
</evidence>
<organism evidence="10 11">
    <name type="scientific">Paludibacterium paludis</name>
    <dbReference type="NCBI Taxonomy" id="1225769"/>
    <lineage>
        <taxon>Bacteria</taxon>
        <taxon>Pseudomonadati</taxon>
        <taxon>Pseudomonadota</taxon>
        <taxon>Betaproteobacteria</taxon>
        <taxon>Neisseriales</taxon>
        <taxon>Chromobacteriaceae</taxon>
        <taxon>Paludibacterium</taxon>
    </lineage>
</organism>
<dbReference type="Proteomes" id="UP000645257">
    <property type="component" value="Unassembled WGS sequence"/>
</dbReference>
<feature type="domain" description="Flagellar basal body rod protein N-terminal" evidence="7">
    <location>
        <begin position="5"/>
        <end position="35"/>
    </location>
</feature>
<dbReference type="NCBIfam" id="NF009280">
    <property type="entry name" value="PRK12640.1"/>
    <property type="match status" value="1"/>
</dbReference>
<dbReference type="Pfam" id="PF00460">
    <property type="entry name" value="Flg_bb_rod"/>
    <property type="match status" value="1"/>
</dbReference>
<evidence type="ECO:0000256" key="1">
    <source>
        <dbReference type="ARBA" id="ARBA00004117"/>
    </source>
</evidence>
<reference evidence="10" key="1">
    <citation type="journal article" date="2014" name="Int. J. Syst. Evol. Microbiol.">
        <title>Complete genome sequence of Corynebacterium casei LMG S-19264T (=DSM 44701T), isolated from a smear-ripened cheese.</title>
        <authorList>
            <consortium name="US DOE Joint Genome Institute (JGI-PGF)"/>
            <person name="Walter F."/>
            <person name="Albersmeier A."/>
            <person name="Kalinowski J."/>
            <person name="Ruckert C."/>
        </authorList>
    </citation>
    <scope>NUCLEOTIDE SEQUENCE</scope>
    <source>
        <strain evidence="10">KCTC 32182</strain>
    </source>
</reference>
<keyword evidence="10" id="KW-0969">Cilium</keyword>
<dbReference type="InterPro" id="IPR010930">
    <property type="entry name" value="Flg_bb/hook_C_dom"/>
</dbReference>
<dbReference type="RefSeq" id="WP_189530609.1">
    <property type="nucleotide sequence ID" value="NZ_BMYX01000001.1"/>
</dbReference>
<dbReference type="NCBIfam" id="TIGR03506">
    <property type="entry name" value="FlgEFG_subfam"/>
    <property type="match status" value="1"/>
</dbReference>
<evidence type="ECO:0000256" key="2">
    <source>
        <dbReference type="ARBA" id="ARBA00009677"/>
    </source>
</evidence>
<dbReference type="Pfam" id="PF06429">
    <property type="entry name" value="Flg_bbr_C"/>
    <property type="match status" value="1"/>
</dbReference>
<keyword evidence="11" id="KW-1185">Reference proteome</keyword>
<reference evidence="10" key="2">
    <citation type="submission" date="2020-09" db="EMBL/GenBank/DDBJ databases">
        <authorList>
            <person name="Sun Q."/>
            <person name="Kim S."/>
        </authorList>
    </citation>
    <scope>NUCLEOTIDE SEQUENCE</scope>
    <source>
        <strain evidence="10">KCTC 32182</strain>
    </source>
</reference>
<keyword evidence="3 6" id="KW-0975">Bacterial flagellum</keyword>
<evidence type="ECO:0000256" key="6">
    <source>
        <dbReference type="RuleBase" id="RU362116"/>
    </source>
</evidence>
<evidence type="ECO:0000259" key="7">
    <source>
        <dbReference type="Pfam" id="PF00460"/>
    </source>
</evidence>
<dbReference type="EMBL" id="BMYX01000001">
    <property type="protein sequence ID" value="GGY04797.1"/>
    <property type="molecule type" value="Genomic_DNA"/>
</dbReference>
<evidence type="ECO:0000256" key="3">
    <source>
        <dbReference type="ARBA" id="ARBA00023143"/>
    </source>
</evidence>
<comment type="subcellular location">
    <subcellularLocation>
        <location evidence="1 6">Bacterial flagellum basal body</location>
    </subcellularLocation>
</comment>
<dbReference type="Pfam" id="PF22692">
    <property type="entry name" value="LlgE_F_G_D1"/>
    <property type="match status" value="1"/>
</dbReference>
<dbReference type="InterPro" id="IPR037925">
    <property type="entry name" value="FlgE/F/G-like"/>
</dbReference>
<dbReference type="GO" id="GO:0071978">
    <property type="term" value="P:bacterial-type flagellum-dependent swarming motility"/>
    <property type="evidence" value="ECO:0007669"/>
    <property type="project" value="TreeGrafter"/>
</dbReference>
<evidence type="ECO:0000256" key="5">
    <source>
        <dbReference type="ARBA" id="ARBA00040228"/>
    </source>
</evidence>
<comment type="caution">
    <text evidence="10">The sequence shown here is derived from an EMBL/GenBank/DDBJ whole genome shotgun (WGS) entry which is preliminary data.</text>
</comment>
<comment type="similarity">
    <text evidence="2 6">Belongs to the flagella basal body rod proteins family.</text>
</comment>
<dbReference type="SUPFAM" id="SSF117143">
    <property type="entry name" value="Flagellar hook protein flgE"/>
    <property type="match status" value="1"/>
</dbReference>
<evidence type="ECO:0000313" key="11">
    <source>
        <dbReference type="Proteomes" id="UP000645257"/>
    </source>
</evidence>
<protein>
    <recommendedName>
        <fullName evidence="5 6">Flagellar basal-body rod protein FlgF</fullName>
    </recommendedName>
</protein>
<dbReference type="InterPro" id="IPR020013">
    <property type="entry name" value="Flagellar_FlgE/F/G"/>
</dbReference>
<dbReference type="PANTHER" id="PTHR30435:SF18">
    <property type="entry name" value="FLAGELLAR BASAL-BODY ROD PROTEIN FLGF"/>
    <property type="match status" value="1"/>
</dbReference>
<proteinExistence type="inferred from homology"/>
<keyword evidence="10" id="KW-0966">Cell projection</keyword>
<dbReference type="InterPro" id="IPR053967">
    <property type="entry name" value="LlgE_F_G-like_D1"/>
</dbReference>
<accession>A0A918U7J9</accession>
<dbReference type="GO" id="GO:0030694">
    <property type="term" value="C:bacterial-type flagellum basal body, rod"/>
    <property type="evidence" value="ECO:0007669"/>
    <property type="project" value="UniProtKB-UniRule"/>
</dbReference>
<dbReference type="PANTHER" id="PTHR30435">
    <property type="entry name" value="FLAGELLAR PROTEIN"/>
    <property type="match status" value="1"/>
</dbReference>
<sequence length="241" mass="25334">MDALIYTAMSGANRALHAQQVHANNIANVETRGFRADIEMADSQAVKGYGYDSRHMPSLQANAVDGRAGTLTATGRELDVAIKGDGYFAVEIAGKEAYTRAGSLVVDRDGALLLNGHPVLGAGGAITLPPFAKVEISANGTIAILPAGETELQDVDRLKTVTLPAGEATKNEAGLLVRRDGRNADAGDDLEVASGHLEASNVSAVEEMVATMSLNRSFEMQMKLLRSADDLADAGNRLMRA</sequence>
<evidence type="ECO:0000259" key="9">
    <source>
        <dbReference type="Pfam" id="PF22692"/>
    </source>
</evidence>
<evidence type="ECO:0000259" key="8">
    <source>
        <dbReference type="Pfam" id="PF06429"/>
    </source>
</evidence>